<name>A0A7Z0MMS2_9GAMM</name>
<feature type="chain" id="PRO_5030997615" description="YbgF trimerisation domain-containing protein" evidence="2">
    <location>
        <begin position="19"/>
        <end position="199"/>
    </location>
</feature>
<evidence type="ECO:0000256" key="2">
    <source>
        <dbReference type="SAM" id="SignalP"/>
    </source>
</evidence>
<feature type="signal peptide" evidence="2">
    <location>
        <begin position="1"/>
        <end position="18"/>
    </location>
</feature>
<dbReference type="Gene3D" id="1.20.5.110">
    <property type="match status" value="1"/>
</dbReference>
<dbReference type="EMBL" id="JACCHS010000017">
    <property type="protein sequence ID" value="NYT46576.1"/>
    <property type="molecule type" value="Genomic_DNA"/>
</dbReference>
<comment type="caution">
    <text evidence="4">The sequence shown here is derived from an EMBL/GenBank/DDBJ whole genome shotgun (WGS) entry which is preliminary data.</text>
</comment>
<reference evidence="4 5" key="1">
    <citation type="submission" date="2020-05" db="EMBL/GenBank/DDBJ databases">
        <title>Horizontal transmission and recombination maintain forever young bacterial symbiont genomes.</title>
        <authorList>
            <person name="Russell S.L."/>
            <person name="Pepper-Tunick E."/>
            <person name="Svedberg J."/>
            <person name="Byrne A."/>
            <person name="Ruelas Castillo J."/>
            <person name="Vollmers C."/>
            <person name="Beinart R.A."/>
            <person name="Corbett-Detig R."/>
        </authorList>
    </citation>
    <scope>NUCLEOTIDE SEQUENCE [LARGE SCALE GENOMIC DNA]</scope>
    <source>
        <strain evidence="4">4727-3</strain>
    </source>
</reference>
<keyword evidence="2" id="KW-0732">Signal</keyword>
<sequence length="199" mass="21883">MKKLALLLLSSLASVASAESKTLPPIINNSTYANGAAYSAQGAANQPMLQMLGQIEALQTEIQKLRGMAEQQSHEINKLKQREQNIYTDMNMRLQQLESAAGISVDTTRQEILSAPVKPSYIPVAPVVKQTQVKQAKQPAPITTVKPKSKAQEKADFDAAFASVKNSHYQQAIKLLEHFLVDYPAGVYTENAYFSEFSL</sequence>
<dbReference type="Proteomes" id="UP000537890">
    <property type="component" value="Unassembled WGS sequence"/>
</dbReference>
<dbReference type="GO" id="GO:0070206">
    <property type="term" value="P:protein trimerization"/>
    <property type="evidence" value="ECO:0007669"/>
    <property type="project" value="InterPro"/>
</dbReference>
<evidence type="ECO:0000313" key="5">
    <source>
        <dbReference type="Proteomes" id="UP000537890"/>
    </source>
</evidence>
<evidence type="ECO:0000259" key="3">
    <source>
        <dbReference type="Pfam" id="PF16331"/>
    </source>
</evidence>
<dbReference type="InterPro" id="IPR032519">
    <property type="entry name" value="YbgF_tri"/>
</dbReference>
<proteinExistence type="predicted"/>
<accession>A0A7Z0MMS2</accession>
<feature type="coiled-coil region" evidence="1">
    <location>
        <begin position="55"/>
        <end position="100"/>
    </location>
</feature>
<feature type="domain" description="YbgF trimerisation" evidence="3">
    <location>
        <begin position="44"/>
        <end position="101"/>
    </location>
</feature>
<keyword evidence="1" id="KW-0175">Coiled coil</keyword>
<evidence type="ECO:0000313" key="4">
    <source>
        <dbReference type="EMBL" id="NYT46576.1"/>
    </source>
</evidence>
<dbReference type="Pfam" id="PF16331">
    <property type="entry name" value="TolA_bind_tri"/>
    <property type="match status" value="1"/>
</dbReference>
<evidence type="ECO:0000256" key="1">
    <source>
        <dbReference type="SAM" id="Coils"/>
    </source>
</evidence>
<organism evidence="4 5">
    <name type="scientific">Candidatus Methanofishera endochildressiae</name>
    <dbReference type="NCBI Taxonomy" id="2738884"/>
    <lineage>
        <taxon>Bacteria</taxon>
        <taxon>Pseudomonadati</taxon>
        <taxon>Pseudomonadota</taxon>
        <taxon>Gammaproteobacteria</taxon>
        <taxon>Candidatus Methanofishera</taxon>
    </lineage>
</organism>
<gene>
    <name evidence="4" type="ORF">H0A75_01680</name>
</gene>
<protein>
    <recommendedName>
        <fullName evidence="3">YbgF trimerisation domain-containing protein</fullName>
    </recommendedName>
</protein>
<dbReference type="AlphaFoldDB" id="A0A7Z0MMS2"/>